<dbReference type="SMART" id="SM01037">
    <property type="entry name" value="Bet_v_1"/>
    <property type="match status" value="1"/>
</dbReference>
<dbReference type="AlphaFoldDB" id="A0AAD7P5V7"/>
<feature type="domain" description="Bet v I/Major latex protein" evidence="1">
    <location>
        <begin position="2"/>
        <end position="156"/>
    </location>
</feature>
<dbReference type="SUPFAM" id="SSF55961">
    <property type="entry name" value="Bet v1-like"/>
    <property type="match status" value="1"/>
</dbReference>
<dbReference type="InterPro" id="IPR000916">
    <property type="entry name" value="Bet_v_I/MLP"/>
</dbReference>
<dbReference type="InterPro" id="IPR023393">
    <property type="entry name" value="START-like_dom_sf"/>
</dbReference>
<dbReference type="Pfam" id="PF00407">
    <property type="entry name" value="Bet_v_1"/>
    <property type="match status" value="1"/>
</dbReference>
<dbReference type="Proteomes" id="UP001163823">
    <property type="component" value="Chromosome 14"/>
</dbReference>
<accession>A0AAD7P5V7</accession>
<name>A0AAD7P5V7_QUISA</name>
<organism evidence="2 3">
    <name type="scientific">Quillaja saponaria</name>
    <name type="common">Soap bark tree</name>
    <dbReference type="NCBI Taxonomy" id="32244"/>
    <lineage>
        <taxon>Eukaryota</taxon>
        <taxon>Viridiplantae</taxon>
        <taxon>Streptophyta</taxon>
        <taxon>Embryophyta</taxon>
        <taxon>Tracheophyta</taxon>
        <taxon>Spermatophyta</taxon>
        <taxon>Magnoliopsida</taxon>
        <taxon>eudicotyledons</taxon>
        <taxon>Gunneridae</taxon>
        <taxon>Pentapetalae</taxon>
        <taxon>rosids</taxon>
        <taxon>fabids</taxon>
        <taxon>Fabales</taxon>
        <taxon>Quillajaceae</taxon>
        <taxon>Quillaja</taxon>
    </lineage>
</organism>
<evidence type="ECO:0000313" key="2">
    <source>
        <dbReference type="EMBL" id="KAJ7942960.1"/>
    </source>
</evidence>
<dbReference type="PANTHER" id="PTHR31907">
    <property type="entry name" value="MLP-LIKE PROTEIN 423"/>
    <property type="match status" value="1"/>
</dbReference>
<dbReference type="Gene3D" id="3.30.530.20">
    <property type="match status" value="1"/>
</dbReference>
<sequence>MTEFGKVETDVHIKASPEKFHEVFCSRTHHISNVSSGNIQGVVIHEGEWGTVGSVIFWNYTLEFIDGKAAVAKEVVEAIDQEKNLITFKIIEGDLLDHYKSFKITIQVTGKDENGGSVVHWLMEYEKLHGEIPDPHSLLQMAIAVSKDLDAHLTEG</sequence>
<dbReference type="InterPro" id="IPR051761">
    <property type="entry name" value="MLP-like_ligand-binding"/>
</dbReference>
<keyword evidence="3" id="KW-1185">Reference proteome</keyword>
<gene>
    <name evidence="2" type="ORF">O6P43_032568</name>
</gene>
<evidence type="ECO:0000259" key="1">
    <source>
        <dbReference type="SMART" id="SM01037"/>
    </source>
</evidence>
<dbReference type="EMBL" id="JARAOO010000014">
    <property type="protein sequence ID" value="KAJ7942960.1"/>
    <property type="molecule type" value="Genomic_DNA"/>
</dbReference>
<evidence type="ECO:0000313" key="3">
    <source>
        <dbReference type="Proteomes" id="UP001163823"/>
    </source>
</evidence>
<dbReference type="GO" id="GO:0006952">
    <property type="term" value="P:defense response"/>
    <property type="evidence" value="ECO:0007669"/>
    <property type="project" value="InterPro"/>
</dbReference>
<dbReference type="CDD" id="cd07816">
    <property type="entry name" value="Bet_v1-like"/>
    <property type="match status" value="1"/>
</dbReference>
<reference evidence="2" key="1">
    <citation type="journal article" date="2023" name="Science">
        <title>Elucidation of the pathway for biosynthesis of saponin adjuvants from the soapbark tree.</title>
        <authorList>
            <person name="Reed J."/>
            <person name="Orme A."/>
            <person name="El-Demerdash A."/>
            <person name="Owen C."/>
            <person name="Martin L.B.B."/>
            <person name="Misra R.C."/>
            <person name="Kikuchi S."/>
            <person name="Rejzek M."/>
            <person name="Martin A.C."/>
            <person name="Harkess A."/>
            <person name="Leebens-Mack J."/>
            <person name="Louveau T."/>
            <person name="Stephenson M.J."/>
            <person name="Osbourn A."/>
        </authorList>
    </citation>
    <scope>NUCLEOTIDE SEQUENCE</scope>
    <source>
        <strain evidence="2">S10</strain>
    </source>
</reference>
<comment type="caution">
    <text evidence="2">The sequence shown here is derived from an EMBL/GenBank/DDBJ whole genome shotgun (WGS) entry which is preliminary data.</text>
</comment>
<protein>
    <submittedName>
        <fullName evidence="2">MLP protein</fullName>
    </submittedName>
</protein>
<proteinExistence type="predicted"/>